<dbReference type="Proteomes" id="UP000199111">
    <property type="component" value="Unassembled WGS sequence"/>
</dbReference>
<evidence type="ECO:0000313" key="2">
    <source>
        <dbReference type="Proteomes" id="UP000199111"/>
    </source>
</evidence>
<keyword evidence="2" id="KW-1185">Reference proteome</keyword>
<name>A0A1I3JUP6_9ACTN</name>
<dbReference type="EMBL" id="FOQY01000004">
    <property type="protein sequence ID" value="SFI63981.1"/>
    <property type="molecule type" value="Genomic_DNA"/>
</dbReference>
<protein>
    <submittedName>
        <fullName evidence="1">Uncharacterized protein</fullName>
    </submittedName>
</protein>
<proteinExistence type="predicted"/>
<organism evidence="1 2">
    <name type="scientific">Streptosporangium canum</name>
    <dbReference type="NCBI Taxonomy" id="324952"/>
    <lineage>
        <taxon>Bacteria</taxon>
        <taxon>Bacillati</taxon>
        <taxon>Actinomycetota</taxon>
        <taxon>Actinomycetes</taxon>
        <taxon>Streptosporangiales</taxon>
        <taxon>Streptosporangiaceae</taxon>
        <taxon>Streptosporangium</taxon>
    </lineage>
</organism>
<evidence type="ECO:0000313" key="1">
    <source>
        <dbReference type="EMBL" id="SFI63981.1"/>
    </source>
</evidence>
<reference evidence="2" key="1">
    <citation type="submission" date="2016-10" db="EMBL/GenBank/DDBJ databases">
        <authorList>
            <person name="Varghese N."/>
            <person name="Submissions S."/>
        </authorList>
    </citation>
    <scope>NUCLEOTIDE SEQUENCE [LARGE SCALE GENOMIC DNA]</scope>
    <source>
        <strain evidence="2">CGMCC 4.2126</strain>
    </source>
</reference>
<sequence>MSFDVEDLQALQELEPGVNEALRLTNCIRHFGCTDN</sequence>
<dbReference type="AlphaFoldDB" id="A0A1I3JUP6"/>
<gene>
    <name evidence="1" type="ORF">SAMN05216275_104140</name>
</gene>
<accession>A0A1I3JUP6</accession>